<keyword evidence="1" id="KW-0732">Signal</keyword>
<reference evidence="3 4" key="1">
    <citation type="journal article" date="2014" name="Int. J. Syst. Evol. Microbiol.">
        <title>Complete genome sequence of Corynebacterium casei LMG S-19264T (=DSM 44701T), isolated from a smear-ripened cheese.</title>
        <authorList>
            <consortium name="US DOE Joint Genome Institute (JGI-PGF)"/>
            <person name="Walter F."/>
            <person name="Albersmeier A."/>
            <person name="Kalinowski J."/>
            <person name="Ruckert C."/>
        </authorList>
    </citation>
    <scope>NUCLEOTIDE SEQUENCE [LARGE SCALE GENOMIC DNA]</scope>
    <source>
        <strain evidence="3 4">CGMCC 1.7029</strain>
    </source>
</reference>
<dbReference type="InterPro" id="IPR015943">
    <property type="entry name" value="WD40/YVTN_repeat-like_dom_sf"/>
</dbReference>
<organism evidence="3 4">
    <name type="scientific">Gemmobacter aquaticus</name>
    <dbReference type="NCBI Taxonomy" id="490185"/>
    <lineage>
        <taxon>Bacteria</taxon>
        <taxon>Pseudomonadati</taxon>
        <taxon>Pseudomonadota</taxon>
        <taxon>Alphaproteobacteria</taxon>
        <taxon>Rhodobacterales</taxon>
        <taxon>Paracoccaceae</taxon>
        <taxon>Gemmobacter</taxon>
    </lineage>
</organism>
<evidence type="ECO:0000313" key="3">
    <source>
        <dbReference type="EMBL" id="GGO36518.1"/>
    </source>
</evidence>
<evidence type="ECO:0000256" key="1">
    <source>
        <dbReference type="SAM" id="SignalP"/>
    </source>
</evidence>
<feature type="signal peptide" evidence="1">
    <location>
        <begin position="1"/>
        <end position="23"/>
    </location>
</feature>
<dbReference type="AlphaFoldDB" id="A0A918DES5"/>
<dbReference type="RefSeq" id="WP_146287757.1">
    <property type="nucleotide sequence ID" value="NZ_BMLP01000007.1"/>
</dbReference>
<dbReference type="SUPFAM" id="SSF101898">
    <property type="entry name" value="NHL repeat"/>
    <property type="match status" value="1"/>
</dbReference>
<dbReference type="Proteomes" id="UP000598196">
    <property type="component" value="Unassembled WGS sequence"/>
</dbReference>
<accession>A0A918DES5</accession>
<protein>
    <recommendedName>
        <fullName evidence="2">Phytase-like domain-containing protein</fullName>
    </recommendedName>
</protein>
<dbReference type="Gene3D" id="2.130.10.10">
    <property type="entry name" value="YVTN repeat-like/Quinoprotein amine dehydrogenase"/>
    <property type="match status" value="1"/>
</dbReference>
<evidence type="ECO:0000259" key="2">
    <source>
        <dbReference type="Pfam" id="PF13449"/>
    </source>
</evidence>
<sequence>MRFRTFCTLILACGLALEGSASARVGGAAGYVGSFVWRSGDDRMGGMSALEISADGMRFAALSDRGGWTTGHLARDGQGRIMGVDAAPIALLLDGEGQPLRKRRSDSEGLAIAPDGTAYISFEGVARVLRYDQLGGSAQNLPTPQDFRRMPGNAALEALAIGPDGALYTMPEDLRAGGDFPVYRFKGGAWTQPFTLPRRGTFLPVAADFGPDGRLYVLERQFRGLMGFAARVRRFDIAGNRITNEATLLETHPGQHDNLEGLSVWQDAEGIRLTMLSDDNFKFFQRTEFVEYRVQD</sequence>
<dbReference type="EMBL" id="BMLP01000007">
    <property type="protein sequence ID" value="GGO36518.1"/>
    <property type="molecule type" value="Genomic_DNA"/>
</dbReference>
<feature type="chain" id="PRO_5037273640" description="Phytase-like domain-containing protein" evidence="1">
    <location>
        <begin position="24"/>
        <end position="296"/>
    </location>
</feature>
<dbReference type="PIRSF" id="PIRSF031900">
    <property type="entry name" value="UCP031900"/>
    <property type="match status" value="1"/>
</dbReference>
<proteinExistence type="predicted"/>
<dbReference type="Pfam" id="PF13449">
    <property type="entry name" value="Phytase-like"/>
    <property type="match status" value="1"/>
</dbReference>
<comment type="caution">
    <text evidence="3">The sequence shown here is derived from an EMBL/GenBank/DDBJ whole genome shotgun (WGS) entry which is preliminary data.</text>
</comment>
<feature type="domain" description="Phytase-like" evidence="2">
    <location>
        <begin position="43"/>
        <end position="281"/>
    </location>
</feature>
<keyword evidence="4" id="KW-1185">Reference proteome</keyword>
<name>A0A918DES5_9RHOB</name>
<gene>
    <name evidence="3" type="ORF">GCM10010991_30620</name>
</gene>
<dbReference type="InterPro" id="IPR014567">
    <property type="entry name" value="UCP031900"/>
</dbReference>
<dbReference type="InterPro" id="IPR027372">
    <property type="entry name" value="Phytase-like_dom"/>
</dbReference>
<evidence type="ECO:0000313" key="4">
    <source>
        <dbReference type="Proteomes" id="UP000598196"/>
    </source>
</evidence>
<dbReference type="OrthoDB" id="9798693at2"/>